<dbReference type="PANTHER" id="PTHR43085">
    <property type="entry name" value="HEXOKINASE FAMILY MEMBER"/>
    <property type="match status" value="1"/>
</dbReference>
<sequence>MYDICCVGHITLDKVVTTQAVKHMAGGTSFYFSNAIRNMGVNYMLITALAETEIRFVDDLRAKGIKVDALPSTHTVNFENIYSENQDHRTQRVAQKADPFTPEQLTGTEAKVFHLGPLLADDMDLTLIKSLADRAKVSLDVQGYLREVRDQQVHAIDWPVKKAALQYIHTLKANEHETEVLTGSKNIHEGAKILAGWGVKEVVITLGSMGSVIYADGVFYTIPAFKPTAVIDATGCGDTYMAGYLYQRTKGADIQQAGEFAAAMASIKIAASGPFVGTEDEVVDFMQVKQAI</sequence>
<accession>A0ABP8HEX6</accession>
<evidence type="ECO:0000313" key="6">
    <source>
        <dbReference type="Proteomes" id="UP001500582"/>
    </source>
</evidence>
<evidence type="ECO:0000259" key="4">
    <source>
        <dbReference type="Pfam" id="PF00294"/>
    </source>
</evidence>
<keyword evidence="6" id="KW-1185">Reference proteome</keyword>
<feature type="domain" description="Carbohydrate kinase PfkB" evidence="4">
    <location>
        <begin position="6"/>
        <end position="274"/>
    </location>
</feature>
<dbReference type="EMBL" id="BAABFT010000020">
    <property type="protein sequence ID" value="GAA4338414.1"/>
    <property type="molecule type" value="Genomic_DNA"/>
</dbReference>
<dbReference type="Proteomes" id="UP001500582">
    <property type="component" value="Unassembled WGS sequence"/>
</dbReference>
<evidence type="ECO:0000256" key="3">
    <source>
        <dbReference type="ARBA" id="ARBA00022777"/>
    </source>
</evidence>
<protein>
    <submittedName>
        <fullName evidence="5">PfkB family carbohydrate kinase</fullName>
    </submittedName>
</protein>
<dbReference type="InterPro" id="IPR029056">
    <property type="entry name" value="Ribokinase-like"/>
</dbReference>
<keyword evidence="2" id="KW-0808">Transferase</keyword>
<name>A0ABP8HEX6_9SPHI</name>
<dbReference type="SUPFAM" id="SSF53613">
    <property type="entry name" value="Ribokinase-like"/>
    <property type="match status" value="1"/>
</dbReference>
<organism evidence="5 6">
    <name type="scientific">Mucilaginibacter gynuensis</name>
    <dbReference type="NCBI Taxonomy" id="1302236"/>
    <lineage>
        <taxon>Bacteria</taxon>
        <taxon>Pseudomonadati</taxon>
        <taxon>Bacteroidota</taxon>
        <taxon>Sphingobacteriia</taxon>
        <taxon>Sphingobacteriales</taxon>
        <taxon>Sphingobacteriaceae</taxon>
        <taxon>Mucilaginibacter</taxon>
    </lineage>
</organism>
<dbReference type="GO" id="GO:0016301">
    <property type="term" value="F:kinase activity"/>
    <property type="evidence" value="ECO:0007669"/>
    <property type="project" value="UniProtKB-KW"/>
</dbReference>
<keyword evidence="3 5" id="KW-0418">Kinase</keyword>
<evidence type="ECO:0000256" key="1">
    <source>
        <dbReference type="ARBA" id="ARBA00010688"/>
    </source>
</evidence>
<dbReference type="InterPro" id="IPR011611">
    <property type="entry name" value="PfkB_dom"/>
</dbReference>
<dbReference type="InterPro" id="IPR050306">
    <property type="entry name" value="PfkB_Carbo_kinase"/>
</dbReference>
<comment type="similarity">
    <text evidence="1">Belongs to the carbohydrate kinase PfkB family.</text>
</comment>
<dbReference type="Gene3D" id="3.40.1190.20">
    <property type="match status" value="1"/>
</dbReference>
<dbReference type="PANTHER" id="PTHR43085:SF57">
    <property type="entry name" value="CARBOHYDRATE KINASE PFKB DOMAIN-CONTAINING PROTEIN"/>
    <property type="match status" value="1"/>
</dbReference>
<comment type="caution">
    <text evidence="5">The sequence shown here is derived from an EMBL/GenBank/DDBJ whole genome shotgun (WGS) entry which is preliminary data.</text>
</comment>
<evidence type="ECO:0000313" key="5">
    <source>
        <dbReference type="EMBL" id="GAA4338414.1"/>
    </source>
</evidence>
<evidence type="ECO:0000256" key="2">
    <source>
        <dbReference type="ARBA" id="ARBA00022679"/>
    </source>
</evidence>
<reference evidence="6" key="1">
    <citation type="journal article" date="2019" name="Int. J. Syst. Evol. Microbiol.">
        <title>The Global Catalogue of Microorganisms (GCM) 10K type strain sequencing project: providing services to taxonomists for standard genome sequencing and annotation.</title>
        <authorList>
            <consortium name="The Broad Institute Genomics Platform"/>
            <consortium name="The Broad Institute Genome Sequencing Center for Infectious Disease"/>
            <person name="Wu L."/>
            <person name="Ma J."/>
        </authorList>
    </citation>
    <scope>NUCLEOTIDE SEQUENCE [LARGE SCALE GENOMIC DNA]</scope>
    <source>
        <strain evidence="6">JCM 17705</strain>
    </source>
</reference>
<gene>
    <name evidence="5" type="ORF">GCM10023149_48410</name>
</gene>
<dbReference type="Pfam" id="PF00294">
    <property type="entry name" value="PfkB"/>
    <property type="match status" value="1"/>
</dbReference>
<proteinExistence type="inferred from homology"/>